<accession>A0AAD3CTR7</accession>
<organism evidence="1 2">
    <name type="scientific">Chaetoceros tenuissimus</name>
    <dbReference type="NCBI Taxonomy" id="426638"/>
    <lineage>
        <taxon>Eukaryota</taxon>
        <taxon>Sar</taxon>
        <taxon>Stramenopiles</taxon>
        <taxon>Ochrophyta</taxon>
        <taxon>Bacillariophyta</taxon>
        <taxon>Coscinodiscophyceae</taxon>
        <taxon>Chaetocerotophycidae</taxon>
        <taxon>Chaetocerotales</taxon>
        <taxon>Chaetocerotaceae</taxon>
        <taxon>Chaetoceros</taxon>
    </lineage>
</organism>
<reference evidence="1 2" key="1">
    <citation type="journal article" date="2021" name="Sci. Rep.">
        <title>The genome of the diatom Chaetoceros tenuissimus carries an ancient integrated fragment of an extant virus.</title>
        <authorList>
            <person name="Hongo Y."/>
            <person name="Kimura K."/>
            <person name="Takaki Y."/>
            <person name="Yoshida Y."/>
            <person name="Baba S."/>
            <person name="Kobayashi G."/>
            <person name="Nagasaki K."/>
            <person name="Hano T."/>
            <person name="Tomaru Y."/>
        </authorList>
    </citation>
    <scope>NUCLEOTIDE SEQUENCE [LARGE SCALE GENOMIC DNA]</scope>
    <source>
        <strain evidence="1 2">NIES-3715</strain>
    </source>
</reference>
<keyword evidence="2" id="KW-1185">Reference proteome</keyword>
<evidence type="ECO:0008006" key="3">
    <source>
        <dbReference type="Google" id="ProtNLM"/>
    </source>
</evidence>
<protein>
    <recommendedName>
        <fullName evidence="3">DDE Tnp4 domain-containing protein</fullName>
    </recommendedName>
</protein>
<dbReference type="AlphaFoldDB" id="A0AAD3CTR7"/>
<evidence type="ECO:0000313" key="2">
    <source>
        <dbReference type="Proteomes" id="UP001054902"/>
    </source>
</evidence>
<dbReference type="EMBL" id="BLLK01000040">
    <property type="protein sequence ID" value="GFH50730.1"/>
    <property type="molecule type" value="Genomic_DNA"/>
</dbReference>
<evidence type="ECO:0000313" key="1">
    <source>
        <dbReference type="EMBL" id="GFH50730.1"/>
    </source>
</evidence>
<sequence length="259" mass="29834">MIFVKAEKHEFCTSEEHDFAHHEDQALFATPNLFNNQSPSTSSMIPVPPLEFFTKGMEYAGRGGQVGGHHVNLNETNRRRFKSFFGVTAGGCAAVWNELIPFLTEHDQKVEFFHLLWACMFVKLSVLSGIVKVDEKTFSKWVWILLRSISVHVKPKLIHLGLRFERSNGARQLLSIDGTDCPTNMRFDRSFYSHKFKVVWPFPCGSWPDINIYRYWLKNQLQPNEKVEADAGYRGDNNYGEHRMKFNASIDTVLIQCAL</sequence>
<dbReference type="Proteomes" id="UP001054902">
    <property type="component" value="Unassembled WGS sequence"/>
</dbReference>
<name>A0AAD3CTR7_9STRA</name>
<comment type="caution">
    <text evidence="1">The sequence shown here is derived from an EMBL/GenBank/DDBJ whole genome shotgun (WGS) entry which is preliminary data.</text>
</comment>
<gene>
    <name evidence="1" type="ORF">CTEN210_07206</name>
</gene>
<proteinExistence type="predicted"/>